<reference evidence="3 5" key="3">
    <citation type="journal article" date="2015" name="PLoS ONE">
        <title>Spontaneous Deletion of an "ORFanage" Region Facilitates Host Adaptation in a "Photosynthetic" Cyanophage.</title>
        <authorList>
            <person name="Puxty R.J."/>
            <person name="Perez-Sepulveda B."/>
            <person name="Rihtman B."/>
            <person name="Evans D.J."/>
            <person name="Millard A.D."/>
            <person name="Scanlan D.J."/>
        </authorList>
    </citation>
    <scope>NUCLEOTIDE SEQUENCE [LARGE SCALE GENOMIC DNA]</scope>
</reference>
<dbReference type="RefSeq" id="YP_195150.1">
    <property type="nucleotide sequence ID" value="NC_006820.1"/>
</dbReference>
<reference evidence="2 4" key="1">
    <citation type="journal article" date="2004" name="Proc. Natl. Acad. Sci. U.S.A.">
        <title>Genetic organization of the psbAD region in phages infecting marine Synechococcus strains.</title>
        <authorList>
            <person name="Millard A."/>
            <person name="Clokie M.R."/>
            <person name="Shub D.A."/>
            <person name="Mann N.H."/>
        </authorList>
    </citation>
    <scope>NUCLEOTIDE SEQUENCE [LARGE SCALE GENOMIC DNA]</scope>
</reference>
<evidence type="ECO:0000313" key="5">
    <source>
        <dbReference type="Proteomes" id="UP000246186"/>
    </source>
</evidence>
<dbReference type="EMBL" id="AJ630128">
    <property type="protein sequence ID" value="CAF34180.1"/>
    <property type="molecule type" value="Genomic_DNA"/>
</dbReference>
<organism evidence="2 4">
    <name type="scientific">Synechococcus phage S-PM2</name>
    <dbReference type="NCBI Taxonomy" id="238854"/>
    <lineage>
        <taxon>Viruses</taxon>
        <taxon>Duplodnaviria</taxon>
        <taxon>Heunggongvirae</taxon>
        <taxon>Uroviricota</taxon>
        <taxon>Caudoviricetes</taxon>
        <taxon>Pantevenvirales</taxon>
        <taxon>Kyanoviridae</taxon>
        <taxon>Nodensvirus</taxon>
        <taxon>Nodensvirus spm2</taxon>
    </lineage>
</organism>
<evidence type="ECO:0000259" key="1">
    <source>
        <dbReference type="Pfam" id="PF00149"/>
    </source>
</evidence>
<dbReference type="EMBL" id="LN828717">
    <property type="protein sequence ID" value="CFW42286.1"/>
    <property type="molecule type" value="Genomic_DNA"/>
</dbReference>
<keyword evidence="2" id="KW-0255">Endonuclease</keyword>
<evidence type="ECO:0000313" key="4">
    <source>
        <dbReference type="Proteomes" id="UP000000994"/>
    </source>
</evidence>
<dbReference type="InterPro" id="IPR050535">
    <property type="entry name" value="DNA_Repair-Maintenance_Comp"/>
</dbReference>
<dbReference type="OrthoDB" id="3083at10239"/>
<dbReference type="SUPFAM" id="SSF56300">
    <property type="entry name" value="Metallo-dependent phosphatases"/>
    <property type="match status" value="1"/>
</dbReference>
<dbReference type="PANTHER" id="PTHR30337">
    <property type="entry name" value="COMPONENT OF ATP-DEPENDENT DSDNA EXONUCLEASE"/>
    <property type="match status" value="1"/>
</dbReference>
<dbReference type="InterPro" id="IPR029052">
    <property type="entry name" value="Metallo-depent_PP-like"/>
</dbReference>
<reference evidence="3" key="4">
    <citation type="submission" date="2015-02" db="EMBL/GenBank/DDBJ databases">
        <authorList>
            <person name="Chooi Y.-H."/>
        </authorList>
    </citation>
    <scope>NUCLEOTIDE SEQUENCE</scope>
</reference>
<keyword evidence="2" id="KW-0540">Nuclease</keyword>
<dbReference type="KEGG" id="vg:3260449"/>
<feature type="domain" description="Calcineurin-like phosphoesterase" evidence="1">
    <location>
        <begin position="1"/>
        <end position="191"/>
    </location>
</feature>
<sequence>MTIALITDQHLDGRKGSLAFWNYFEKFYDDVFFSTLKERGISTVIDLGDTFDNRKNIDFNVWNRVRSSYFDRLHSMGIKLHMILGNHCIYYKNTNKINSPELLLGEYDNVTIYANPTTVDIEGVKVCMLPWINKENQQETMDHLQSTDAEIVMGHLELNGFVVTPGMTMDHGMDPIIFKNFKQVFSGHFHHKSTKGNITYLGNPYQMFWNDYKDKRGFHLYEPKSNKLTRILNPYEIFEKIYYNDIENDYSEFDGTQYKDKYVKLVVVEKTDYHQFEKVMESLYDSGIHDLKIVETLLEDDTTEIDENIEIKDTMTLLNEYIDEVEMSVSKSDLKNLMKSLYIESCEVV</sequence>
<keyword evidence="2" id="KW-0378">Hydrolase</keyword>
<keyword evidence="4" id="KW-1185">Reference proteome</keyword>
<evidence type="ECO:0000313" key="3">
    <source>
        <dbReference type="EMBL" id="CFW42286.1"/>
    </source>
</evidence>
<dbReference type="InterPro" id="IPR004843">
    <property type="entry name" value="Calcineurin-like_PHP"/>
</dbReference>
<proteinExistence type="predicted"/>
<reference evidence="2 4" key="2">
    <citation type="journal article" date="2005" name="J. Bacteriol.">
        <title>The genome of S-PM2, a 'photosynthetic' T4-type bacteriophage that infects marine Synechococcus strains.</title>
        <authorList>
            <person name="Mann N.H."/>
            <person name="Clokie M.R."/>
            <person name="Millard A."/>
            <person name="Cook A."/>
            <person name="Wilson W.H."/>
            <person name="Wheatley P.J."/>
            <person name="Letarov A."/>
            <person name="Krisch H.M."/>
        </authorList>
    </citation>
    <scope>NUCLEOTIDE SEQUENCE</scope>
</reference>
<dbReference type="GeneID" id="3260449"/>
<dbReference type="Pfam" id="PF00149">
    <property type="entry name" value="Metallophos"/>
    <property type="match status" value="1"/>
</dbReference>
<dbReference type="Gene3D" id="3.60.21.10">
    <property type="match status" value="1"/>
</dbReference>
<dbReference type="GO" id="GO:0004519">
    <property type="term" value="F:endonuclease activity"/>
    <property type="evidence" value="ECO:0007669"/>
    <property type="project" value="UniProtKB-KW"/>
</dbReference>
<dbReference type="Proteomes" id="UP000000994">
    <property type="component" value="Segment"/>
</dbReference>
<dbReference type="Proteomes" id="UP000246186">
    <property type="component" value="Genome"/>
</dbReference>
<dbReference type="GO" id="GO:0016787">
    <property type="term" value="F:hydrolase activity"/>
    <property type="evidence" value="ECO:0007669"/>
    <property type="project" value="InterPro"/>
</dbReference>
<organismHost>
    <name type="scientific">Synechococcus</name>
    <dbReference type="NCBI Taxonomy" id="1129"/>
</organismHost>
<gene>
    <name evidence="2" type="primary">gp47</name>
    <name evidence="3" type="ORF">S-PM2d116</name>
    <name evidence="2" type="ORF">S-PM2p116</name>
</gene>
<evidence type="ECO:0000313" key="2">
    <source>
        <dbReference type="EMBL" id="CAF34180.1"/>
    </source>
</evidence>
<protein>
    <submittedName>
        <fullName evidence="2">Recombination endonuclease subunit</fullName>
    </submittedName>
</protein>
<name>Q5GQM2_BPSYP</name>
<accession>Q5GQM2</accession>